<accession>A0A7W3V291</accession>
<keyword evidence="2" id="KW-1133">Transmembrane helix</keyword>
<sequence length="182" mass="19852">MSDDGMAQAGAGVIRHGYTVGLRGVTTAKRFGGCNRFKDARANLRKRRQVLDCTQTMPPVAGRGLSAYSAATPHNSGLIVVINLNRLRVVRHNIGTENMDLITSFLSNPIVGIIGYLLSFVAAIIAIFQYLGKSKAEEEARSLRIEITNLQANTRNENTVSQGEKSQYFQENSGPVNIDNRG</sequence>
<evidence type="ECO:0000256" key="1">
    <source>
        <dbReference type="SAM" id="MobiDB-lite"/>
    </source>
</evidence>
<dbReference type="RefSeq" id="WP_182623017.1">
    <property type="nucleotide sequence ID" value="NZ_JACIUV010000007.1"/>
</dbReference>
<organism evidence="3 4">
    <name type="scientific">Stenotrophomonas koreensis</name>
    <dbReference type="NCBI Taxonomy" id="266128"/>
    <lineage>
        <taxon>Bacteria</taxon>
        <taxon>Pseudomonadati</taxon>
        <taxon>Pseudomonadota</taxon>
        <taxon>Gammaproteobacteria</taxon>
        <taxon>Lysobacterales</taxon>
        <taxon>Lysobacteraceae</taxon>
        <taxon>Stenotrophomonas</taxon>
    </lineage>
</organism>
<evidence type="ECO:0000256" key="2">
    <source>
        <dbReference type="SAM" id="Phobius"/>
    </source>
</evidence>
<evidence type="ECO:0000313" key="4">
    <source>
        <dbReference type="Proteomes" id="UP000550609"/>
    </source>
</evidence>
<keyword evidence="2" id="KW-0472">Membrane</keyword>
<evidence type="ECO:0000313" key="3">
    <source>
        <dbReference type="EMBL" id="MBB1118080.1"/>
    </source>
</evidence>
<proteinExistence type="predicted"/>
<dbReference type="Proteomes" id="UP000550609">
    <property type="component" value="Unassembled WGS sequence"/>
</dbReference>
<feature type="transmembrane region" description="Helical" evidence="2">
    <location>
        <begin position="110"/>
        <end position="131"/>
    </location>
</feature>
<dbReference type="EMBL" id="JACIUV010000007">
    <property type="protein sequence ID" value="MBB1118080.1"/>
    <property type="molecule type" value="Genomic_DNA"/>
</dbReference>
<comment type="caution">
    <text evidence="3">The sequence shown here is derived from an EMBL/GenBank/DDBJ whole genome shotgun (WGS) entry which is preliminary data.</text>
</comment>
<gene>
    <name evidence="3" type="ORF">H4O09_13570</name>
</gene>
<feature type="region of interest" description="Disordered" evidence="1">
    <location>
        <begin position="156"/>
        <end position="182"/>
    </location>
</feature>
<dbReference type="AlphaFoldDB" id="A0A7W3V291"/>
<protein>
    <submittedName>
        <fullName evidence="3">Uncharacterized protein</fullName>
    </submittedName>
</protein>
<keyword evidence="2" id="KW-0812">Transmembrane</keyword>
<reference evidence="3 4" key="1">
    <citation type="submission" date="2020-08" db="EMBL/GenBank/DDBJ databases">
        <title>Stenotrophomonas sp. W1S232.</title>
        <authorList>
            <person name="Deng Y."/>
        </authorList>
    </citation>
    <scope>NUCLEOTIDE SEQUENCE [LARGE SCALE GENOMIC DNA]</scope>
    <source>
        <strain evidence="3 4">W1S232</strain>
    </source>
</reference>
<name>A0A7W3V291_9GAMM</name>
<feature type="compositionally biased region" description="Polar residues" evidence="1">
    <location>
        <begin position="156"/>
        <end position="175"/>
    </location>
</feature>